<reference evidence="1 2" key="1">
    <citation type="submission" date="2017-02" db="EMBL/GenBank/DDBJ databases">
        <title>Complete genome sequence of Brachyspira hampsonii genomovar I strain NSH-16 (ATCC BAA-2463).</title>
        <authorList>
            <person name="Mirajkar N.S."/>
            <person name="Gebhart C.J."/>
        </authorList>
    </citation>
    <scope>NUCLEOTIDE SEQUENCE [LARGE SCALE GENOMIC DNA]</scope>
    <source>
        <strain evidence="1 2">NSH-16</strain>
    </source>
</reference>
<dbReference type="AlphaFoldDB" id="A0AAC9TS68"/>
<evidence type="ECO:0008006" key="3">
    <source>
        <dbReference type="Google" id="ProtNLM"/>
    </source>
</evidence>
<dbReference type="EMBL" id="CP019914">
    <property type="protein sequence ID" value="ASJ20973.1"/>
    <property type="molecule type" value="Genomic_DNA"/>
</dbReference>
<dbReference type="Proteomes" id="UP000264880">
    <property type="component" value="Chromosome"/>
</dbReference>
<protein>
    <recommendedName>
        <fullName evidence="3">Cell surface protein</fullName>
    </recommendedName>
</protein>
<name>A0AAC9TS68_9SPIR</name>
<dbReference type="InterPro" id="IPR026906">
    <property type="entry name" value="LRR_5"/>
</dbReference>
<organism evidence="1 2">
    <name type="scientific">Brachyspira hampsonii</name>
    <dbReference type="NCBI Taxonomy" id="1287055"/>
    <lineage>
        <taxon>Bacteria</taxon>
        <taxon>Pseudomonadati</taxon>
        <taxon>Spirochaetota</taxon>
        <taxon>Spirochaetia</taxon>
        <taxon>Brachyspirales</taxon>
        <taxon>Brachyspiraceae</taxon>
        <taxon>Brachyspira</taxon>
    </lineage>
</organism>
<dbReference type="RefSeq" id="WP_008727221.1">
    <property type="nucleotide sequence ID" value="NZ_CP019914.1"/>
</dbReference>
<proteinExistence type="predicted"/>
<dbReference type="PROSITE" id="PS51257">
    <property type="entry name" value="PROKAR_LIPOPROTEIN"/>
    <property type="match status" value="1"/>
</dbReference>
<dbReference type="Pfam" id="PF13306">
    <property type="entry name" value="LRR_5"/>
    <property type="match status" value="1"/>
</dbReference>
<sequence>MKNNIKYFLIIFLLLIVSCSNYKLVNPFGSDSNTSVDSETTVTEDDFISGPDATDFDIEYNMRMYKEKFGIYKIIVSGDISKTSTLTDVKKIIDKNYYKDAKAEIEVDLTKTTLTEIAADAFKDSITLKAIYLPADAASIKSAAFSGCTALSTVSLNDKLTTIEANAFNGCTALISISLPESLTDLEASSFDGCTELANLEYLGTETTTINTVSLTGVNKLINLYLPNVQKDPGDGSWDSFLGIKWTQKNYGSSIKK</sequence>
<dbReference type="Gene3D" id="3.80.10.10">
    <property type="entry name" value="Ribonuclease Inhibitor"/>
    <property type="match status" value="1"/>
</dbReference>
<dbReference type="InterPro" id="IPR032675">
    <property type="entry name" value="LRR_dom_sf"/>
</dbReference>
<evidence type="ECO:0000313" key="1">
    <source>
        <dbReference type="EMBL" id="ASJ20973.1"/>
    </source>
</evidence>
<accession>A0AAC9TS68</accession>
<gene>
    <name evidence="1" type="ORF">BHAMNSH16_04665</name>
</gene>
<evidence type="ECO:0000313" key="2">
    <source>
        <dbReference type="Proteomes" id="UP000264880"/>
    </source>
</evidence>
<keyword evidence="2" id="KW-1185">Reference proteome</keyword>
<dbReference type="SUPFAM" id="SSF52058">
    <property type="entry name" value="L domain-like"/>
    <property type="match status" value="1"/>
</dbReference>
<dbReference type="KEGG" id="bhp:BHAMNSH16_04665"/>